<comment type="caution">
    <text evidence="5">The sequence shown here is derived from an EMBL/GenBank/DDBJ whole genome shotgun (WGS) entry which is preliminary data.</text>
</comment>
<keyword evidence="4" id="KW-0472">Membrane</keyword>
<evidence type="ECO:0000313" key="6">
    <source>
        <dbReference type="Proteomes" id="UP000756346"/>
    </source>
</evidence>
<keyword evidence="6" id="KW-1185">Reference proteome</keyword>
<dbReference type="RefSeq" id="XP_046008395.1">
    <property type="nucleotide sequence ID" value="XM_046159351.1"/>
</dbReference>
<dbReference type="AlphaFoldDB" id="A0A9P8Y106"/>
<gene>
    <name evidence="5" type="ORF">B0I36DRAFT_366753</name>
</gene>
<dbReference type="Gene3D" id="1.20.58.340">
    <property type="entry name" value="Magnesium transport protein CorA, transmembrane region"/>
    <property type="match status" value="1"/>
</dbReference>
<name>A0A9P8Y106_9PEZI</name>
<evidence type="ECO:0000256" key="1">
    <source>
        <dbReference type="ARBA" id="ARBA00004141"/>
    </source>
</evidence>
<keyword evidence="3" id="KW-1133">Transmembrane helix</keyword>
<dbReference type="EMBL" id="JAGTJQ010000009">
    <property type="protein sequence ID" value="KAH7024847.1"/>
    <property type="molecule type" value="Genomic_DNA"/>
</dbReference>
<keyword evidence="2" id="KW-0812">Transmembrane</keyword>
<dbReference type="GeneID" id="70188897"/>
<dbReference type="Proteomes" id="UP000756346">
    <property type="component" value="Unassembled WGS sequence"/>
</dbReference>
<dbReference type="SUPFAM" id="SSF144083">
    <property type="entry name" value="Magnesium transport protein CorA, transmembrane region"/>
    <property type="match status" value="1"/>
</dbReference>
<reference evidence="5" key="1">
    <citation type="journal article" date="2021" name="Nat. Commun.">
        <title>Genetic determinants of endophytism in the Arabidopsis root mycobiome.</title>
        <authorList>
            <person name="Mesny F."/>
            <person name="Miyauchi S."/>
            <person name="Thiergart T."/>
            <person name="Pickel B."/>
            <person name="Atanasova L."/>
            <person name="Karlsson M."/>
            <person name="Huettel B."/>
            <person name="Barry K.W."/>
            <person name="Haridas S."/>
            <person name="Chen C."/>
            <person name="Bauer D."/>
            <person name="Andreopoulos W."/>
            <person name="Pangilinan J."/>
            <person name="LaButti K."/>
            <person name="Riley R."/>
            <person name="Lipzen A."/>
            <person name="Clum A."/>
            <person name="Drula E."/>
            <person name="Henrissat B."/>
            <person name="Kohler A."/>
            <person name="Grigoriev I.V."/>
            <person name="Martin F.M."/>
            <person name="Hacquard S."/>
        </authorList>
    </citation>
    <scope>NUCLEOTIDE SEQUENCE</scope>
    <source>
        <strain evidence="5">MPI-CAGE-CH-0230</strain>
    </source>
</reference>
<evidence type="ECO:0000313" key="5">
    <source>
        <dbReference type="EMBL" id="KAH7024847.1"/>
    </source>
</evidence>
<protein>
    <submittedName>
        <fullName evidence="5">Uncharacterized protein</fullName>
    </submittedName>
</protein>
<evidence type="ECO:0000256" key="2">
    <source>
        <dbReference type="ARBA" id="ARBA00022692"/>
    </source>
</evidence>
<proteinExistence type="predicted"/>
<dbReference type="GO" id="GO:0016020">
    <property type="term" value="C:membrane"/>
    <property type="evidence" value="ECO:0007669"/>
    <property type="project" value="UniProtKB-SubCell"/>
</dbReference>
<comment type="subcellular location">
    <subcellularLocation>
        <location evidence="1">Membrane</location>
        <topology evidence="1">Multi-pass membrane protein</topology>
    </subcellularLocation>
</comment>
<evidence type="ECO:0000256" key="4">
    <source>
        <dbReference type="ARBA" id="ARBA00023136"/>
    </source>
</evidence>
<dbReference type="InterPro" id="IPR045863">
    <property type="entry name" value="CorA_TM1_TM2"/>
</dbReference>
<accession>A0A9P8Y106</accession>
<dbReference type="OrthoDB" id="5428055at2759"/>
<sequence length="297" mass="33480">MWPTSRLHRPFKLDSADEGRVCIRMSYAVSTGQDHIVQFAAVVFLVDGPIHHDNPSASRLRTRLILPQKESSFDLVLPRLIGPDHNHFSWFNCLVHFCSQPQQLEVFDYECLSEEFVLFLIAASTWRRNFHLIKSDAERIAFHDVVNRPSRELNTRLHHLRQDLASLIDDIEKDATKFDLSYDTRFDVGSIGSYRTRNVLESARKDPRAIITGGPVLMAFLMETFNVLNATMGVVAAEDSLREAQAARQLMWLASVYLPLTLVTGIFGMNIEAVELAFAPKTGDGGSAKIMIGSAIY</sequence>
<organism evidence="5 6">
    <name type="scientific">Microdochium trichocladiopsis</name>
    <dbReference type="NCBI Taxonomy" id="1682393"/>
    <lineage>
        <taxon>Eukaryota</taxon>
        <taxon>Fungi</taxon>
        <taxon>Dikarya</taxon>
        <taxon>Ascomycota</taxon>
        <taxon>Pezizomycotina</taxon>
        <taxon>Sordariomycetes</taxon>
        <taxon>Xylariomycetidae</taxon>
        <taxon>Xylariales</taxon>
        <taxon>Microdochiaceae</taxon>
        <taxon>Microdochium</taxon>
    </lineage>
</organism>
<evidence type="ECO:0000256" key="3">
    <source>
        <dbReference type="ARBA" id="ARBA00022989"/>
    </source>
</evidence>